<organism evidence="1 2">
    <name type="scientific">Bradyrhizobium vignae</name>
    <dbReference type="NCBI Taxonomy" id="1549949"/>
    <lineage>
        <taxon>Bacteria</taxon>
        <taxon>Pseudomonadati</taxon>
        <taxon>Pseudomonadota</taxon>
        <taxon>Alphaproteobacteria</taxon>
        <taxon>Hyphomicrobiales</taxon>
        <taxon>Nitrobacteraceae</taxon>
        <taxon>Bradyrhizobium</taxon>
    </lineage>
</organism>
<reference evidence="1 2" key="1">
    <citation type="submission" date="2018-03" db="EMBL/GenBank/DDBJ databases">
        <authorList>
            <person name="Gully D."/>
        </authorList>
    </citation>
    <scope>NUCLEOTIDE SEQUENCE [LARGE SCALE GENOMIC DNA]</scope>
    <source>
        <strain evidence="1">ORS3257</strain>
    </source>
</reference>
<protein>
    <submittedName>
        <fullName evidence="1">Uncharacterized protein</fullName>
    </submittedName>
</protein>
<name>A0A2U3Q7C8_9BRAD</name>
<proteinExistence type="predicted"/>
<dbReference type="EMBL" id="LS398110">
    <property type="protein sequence ID" value="SPP97322.1"/>
    <property type="molecule type" value="Genomic_DNA"/>
</dbReference>
<dbReference type="KEGG" id="bvz:BRAD3257_6426"/>
<sequence length="75" mass="8142">MGRAAAIAYAREGAHVGINYLLAEGPDAQEVIALIRRTGRTGGADARGRNSGTFFIYGLYKIVMEDISPADRWRS</sequence>
<evidence type="ECO:0000313" key="2">
    <source>
        <dbReference type="Proteomes" id="UP000246085"/>
    </source>
</evidence>
<gene>
    <name evidence="1" type="ORF">BRAD3257_6426</name>
</gene>
<evidence type="ECO:0000313" key="1">
    <source>
        <dbReference type="EMBL" id="SPP97322.1"/>
    </source>
</evidence>
<dbReference type="Proteomes" id="UP000246085">
    <property type="component" value="Chromosome BRAD3257"/>
</dbReference>
<dbReference type="AlphaFoldDB" id="A0A2U3Q7C8"/>
<accession>A0A2U3Q7C8</accession>